<dbReference type="ExpressionAtlas" id="A0A2K3MCL8">
    <property type="expression patterns" value="baseline"/>
</dbReference>
<reference evidence="2 3" key="1">
    <citation type="journal article" date="2014" name="Am. J. Bot.">
        <title>Genome assembly and annotation for red clover (Trifolium pratense; Fabaceae).</title>
        <authorList>
            <person name="Istvanek J."/>
            <person name="Jaros M."/>
            <person name="Krenek A."/>
            <person name="Repkova J."/>
        </authorList>
    </citation>
    <scope>NUCLEOTIDE SEQUENCE [LARGE SCALE GENOMIC DNA]</scope>
    <source>
        <strain evidence="3">cv. Tatra</strain>
        <tissue evidence="2">Young leaves</tissue>
    </source>
</reference>
<dbReference type="Proteomes" id="UP000236291">
    <property type="component" value="Unassembled WGS sequence"/>
</dbReference>
<dbReference type="PANTHER" id="PTHR37610:SF55">
    <property type="entry name" value="RETROTRANSPOSON COPIA-LIKE N-TERMINAL DOMAIN-CONTAINING PROTEIN"/>
    <property type="match status" value="1"/>
</dbReference>
<feature type="non-terminal residue" evidence="2">
    <location>
        <position position="1"/>
    </location>
</feature>
<reference evidence="2 3" key="2">
    <citation type="journal article" date="2017" name="Front. Plant Sci.">
        <title>Gene Classification and Mining of Molecular Markers Useful in Red Clover (Trifolium pratense) Breeding.</title>
        <authorList>
            <person name="Istvanek J."/>
            <person name="Dluhosova J."/>
            <person name="Dluhos P."/>
            <person name="Patkova L."/>
            <person name="Nedelnik J."/>
            <person name="Repkova J."/>
        </authorList>
    </citation>
    <scope>NUCLEOTIDE SEQUENCE [LARGE SCALE GENOMIC DNA]</scope>
    <source>
        <strain evidence="3">cv. Tatra</strain>
        <tissue evidence="2">Young leaves</tissue>
    </source>
</reference>
<comment type="caution">
    <text evidence="2">The sequence shown here is derived from an EMBL/GenBank/DDBJ whole genome shotgun (WGS) entry which is preliminary data.</text>
</comment>
<evidence type="ECO:0000313" key="3">
    <source>
        <dbReference type="Proteomes" id="UP000236291"/>
    </source>
</evidence>
<proteinExistence type="predicted"/>
<name>A0A2K3MCL8_TRIPR</name>
<evidence type="ECO:0000256" key="1">
    <source>
        <dbReference type="SAM" id="MobiDB-lite"/>
    </source>
</evidence>
<sequence>LNSVEDSIAQSVIFLENTLDVWNELKERFSQGEIFSLKQESRSVFEFFTALKSLWQELEAYIPTPVWFLPYEEREDLDDTKSVKGNSSNDSFGFTKDQYNQLINLLQATNASASNKATNASTKTPACDQNIGFPSWGPHAYFQMLAESRNGAQPPIINDSQLAQSAELQTVSLYIPSQHDGDARGNSWDSSPMLDGGLSQNARMH</sequence>
<evidence type="ECO:0000313" key="2">
    <source>
        <dbReference type="EMBL" id="PNX88533.1"/>
    </source>
</evidence>
<accession>A0A2K3MCL8</accession>
<organism evidence="2 3">
    <name type="scientific">Trifolium pratense</name>
    <name type="common">Red clover</name>
    <dbReference type="NCBI Taxonomy" id="57577"/>
    <lineage>
        <taxon>Eukaryota</taxon>
        <taxon>Viridiplantae</taxon>
        <taxon>Streptophyta</taxon>
        <taxon>Embryophyta</taxon>
        <taxon>Tracheophyta</taxon>
        <taxon>Spermatophyta</taxon>
        <taxon>Magnoliopsida</taxon>
        <taxon>eudicotyledons</taxon>
        <taxon>Gunneridae</taxon>
        <taxon>Pentapetalae</taxon>
        <taxon>rosids</taxon>
        <taxon>fabids</taxon>
        <taxon>Fabales</taxon>
        <taxon>Fabaceae</taxon>
        <taxon>Papilionoideae</taxon>
        <taxon>50 kb inversion clade</taxon>
        <taxon>NPAAA clade</taxon>
        <taxon>Hologalegina</taxon>
        <taxon>IRL clade</taxon>
        <taxon>Trifolieae</taxon>
        <taxon>Trifolium</taxon>
    </lineage>
</organism>
<feature type="region of interest" description="Disordered" evidence="1">
    <location>
        <begin position="177"/>
        <end position="205"/>
    </location>
</feature>
<dbReference type="AlphaFoldDB" id="A0A2K3MCL8"/>
<dbReference type="PANTHER" id="PTHR37610">
    <property type="entry name" value="CCHC-TYPE DOMAIN-CONTAINING PROTEIN"/>
    <property type="match status" value="1"/>
</dbReference>
<gene>
    <name evidence="2" type="ORF">L195_g044639</name>
</gene>
<protein>
    <submittedName>
        <fullName evidence="2">Lipid phosphate phosphatase 2-like protein</fullName>
    </submittedName>
</protein>
<dbReference type="EMBL" id="ASHM01056948">
    <property type="protein sequence ID" value="PNX88533.1"/>
    <property type="molecule type" value="Genomic_DNA"/>
</dbReference>